<dbReference type="EMBL" id="UINC01227006">
    <property type="protein sequence ID" value="SVE57724.1"/>
    <property type="molecule type" value="Genomic_DNA"/>
</dbReference>
<gene>
    <name evidence="1" type="ORF">METZ01_LOCUS510578</name>
</gene>
<reference evidence="1" key="1">
    <citation type="submission" date="2018-05" db="EMBL/GenBank/DDBJ databases">
        <authorList>
            <person name="Lanie J.A."/>
            <person name="Ng W.-L."/>
            <person name="Kazmierczak K.M."/>
            <person name="Andrzejewski T.M."/>
            <person name="Davidsen T.M."/>
            <person name="Wayne K.J."/>
            <person name="Tettelin H."/>
            <person name="Glass J.I."/>
            <person name="Rusch D."/>
            <person name="Podicherti R."/>
            <person name="Tsui H.-C.T."/>
            <person name="Winkler M.E."/>
        </authorList>
    </citation>
    <scope>NUCLEOTIDE SEQUENCE</scope>
</reference>
<accession>A0A383EMA2</accession>
<proteinExistence type="predicted"/>
<organism evidence="1">
    <name type="scientific">marine metagenome</name>
    <dbReference type="NCBI Taxonomy" id="408172"/>
    <lineage>
        <taxon>unclassified sequences</taxon>
        <taxon>metagenomes</taxon>
        <taxon>ecological metagenomes</taxon>
    </lineage>
</organism>
<name>A0A383EMA2_9ZZZZ</name>
<dbReference type="AlphaFoldDB" id="A0A383EMA2"/>
<feature type="non-terminal residue" evidence="1">
    <location>
        <position position="95"/>
    </location>
</feature>
<evidence type="ECO:0000313" key="1">
    <source>
        <dbReference type="EMBL" id="SVE57724.1"/>
    </source>
</evidence>
<sequence length="95" mass="10689">MAIQTHSEKFYQLGHVRLAGAQAEMIDVHPTKLFFQLLLSRGAVMVKVGQLFFTAQIDFSYFTRFCILQCHAAQGGQLFLVRINDLDGHHVVPAV</sequence>
<protein>
    <submittedName>
        <fullName evidence="1">Uncharacterized protein</fullName>
    </submittedName>
</protein>